<feature type="non-terminal residue" evidence="1">
    <location>
        <position position="1"/>
    </location>
</feature>
<dbReference type="Proteomes" id="UP000681967">
    <property type="component" value="Unassembled WGS sequence"/>
</dbReference>
<accession>A0A8S2MEX2</accession>
<reference evidence="1" key="1">
    <citation type="submission" date="2021-02" db="EMBL/GenBank/DDBJ databases">
        <authorList>
            <person name="Nowell W R."/>
        </authorList>
    </citation>
    <scope>NUCLEOTIDE SEQUENCE</scope>
</reference>
<evidence type="ECO:0000313" key="2">
    <source>
        <dbReference type="Proteomes" id="UP000681967"/>
    </source>
</evidence>
<dbReference type="EMBL" id="CAJOBH010003473">
    <property type="protein sequence ID" value="CAF3953821.1"/>
    <property type="molecule type" value="Genomic_DNA"/>
</dbReference>
<evidence type="ECO:0000313" key="1">
    <source>
        <dbReference type="EMBL" id="CAF3953821.1"/>
    </source>
</evidence>
<proteinExistence type="predicted"/>
<protein>
    <submittedName>
        <fullName evidence="1">Uncharacterized protein</fullName>
    </submittedName>
</protein>
<organism evidence="1 2">
    <name type="scientific">Rotaria magnacalcarata</name>
    <dbReference type="NCBI Taxonomy" id="392030"/>
    <lineage>
        <taxon>Eukaryota</taxon>
        <taxon>Metazoa</taxon>
        <taxon>Spiralia</taxon>
        <taxon>Gnathifera</taxon>
        <taxon>Rotifera</taxon>
        <taxon>Eurotatoria</taxon>
        <taxon>Bdelloidea</taxon>
        <taxon>Philodinida</taxon>
        <taxon>Philodinidae</taxon>
        <taxon>Rotaria</taxon>
    </lineage>
</organism>
<dbReference type="AlphaFoldDB" id="A0A8S2MEX2"/>
<sequence length="32" mass="4057">MQFQVYAYIRFRLFQLWKSRETLALTMCCRPR</sequence>
<name>A0A8S2MEX2_9BILA</name>
<comment type="caution">
    <text evidence="1">The sequence shown here is derived from an EMBL/GenBank/DDBJ whole genome shotgun (WGS) entry which is preliminary data.</text>
</comment>
<gene>
    <name evidence="1" type="ORF">BYL167_LOCUS11165</name>
</gene>